<dbReference type="AlphaFoldDB" id="A0A8S3UV65"/>
<gene>
    <name evidence="3" type="ORF">MEDL_58157</name>
</gene>
<evidence type="ECO:0000256" key="1">
    <source>
        <dbReference type="SAM" id="Coils"/>
    </source>
</evidence>
<accession>A0A8S3UV65</accession>
<evidence type="ECO:0000313" key="4">
    <source>
        <dbReference type="Proteomes" id="UP000683360"/>
    </source>
</evidence>
<feature type="chain" id="PRO_5035735161" evidence="2">
    <location>
        <begin position="26"/>
        <end position="342"/>
    </location>
</feature>
<dbReference type="EMBL" id="CAJPWZ010002839">
    <property type="protein sequence ID" value="CAG2246177.1"/>
    <property type="molecule type" value="Genomic_DNA"/>
</dbReference>
<proteinExistence type="predicted"/>
<organism evidence="3 4">
    <name type="scientific">Mytilus edulis</name>
    <name type="common">Blue mussel</name>
    <dbReference type="NCBI Taxonomy" id="6550"/>
    <lineage>
        <taxon>Eukaryota</taxon>
        <taxon>Metazoa</taxon>
        <taxon>Spiralia</taxon>
        <taxon>Lophotrochozoa</taxon>
        <taxon>Mollusca</taxon>
        <taxon>Bivalvia</taxon>
        <taxon>Autobranchia</taxon>
        <taxon>Pteriomorphia</taxon>
        <taxon>Mytilida</taxon>
        <taxon>Mytiloidea</taxon>
        <taxon>Mytilidae</taxon>
        <taxon>Mytilinae</taxon>
        <taxon>Mytilus</taxon>
    </lineage>
</organism>
<feature type="signal peptide" evidence="2">
    <location>
        <begin position="1"/>
        <end position="25"/>
    </location>
</feature>
<keyword evidence="2" id="KW-0732">Signal</keyword>
<keyword evidence="1" id="KW-0175">Coiled coil</keyword>
<feature type="coiled-coil region" evidence="1">
    <location>
        <begin position="230"/>
        <end position="275"/>
    </location>
</feature>
<keyword evidence="4" id="KW-1185">Reference proteome</keyword>
<evidence type="ECO:0000256" key="2">
    <source>
        <dbReference type="SAM" id="SignalP"/>
    </source>
</evidence>
<evidence type="ECO:0000313" key="3">
    <source>
        <dbReference type="EMBL" id="CAG2246177.1"/>
    </source>
</evidence>
<dbReference type="Proteomes" id="UP000683360">
    <property type="component" value="Unassembled WGS sequence"/>
</dbReference>
<reference evidence="3" key="1">
    <citation type="submission" date="2021-03" db="EMBL/GenBank/DDBJ databases">
        <authorList>
            <person name="Bekaert M."/>
        </authorList>
    </citation>
    <scope>NUCLEOTIDE SEQUENCE</scope>
</reference>
<sequence length="342" mass="39723">MATRCFPFFLVFLSAHGFLLDKTQSTSGLSGTSNQYVTASELFGETKTRQLEDQQLRRYIDNAFAVLTSQLEHKFDALDQKFIRCENQSVPSQANETLEQKYIDLERKYTDLDRKHTDLDAKYTDLDRKYMDLENKYIQMQSMNNNKFYLLKSHFLTIQNKTSQISNDKPIDKLTEIQTNNSKQLLRLGELETNTSKQLVGLGELETNTSKQLVRLGELETNTSKQLVRLAELETNTSKQLVRLAELETNTSKQLVRLEELESNTRKQFSRLEQNHISTTAGIISKMEALEKQENKTMSVMQTQINKNAERGKTNETFIFHKHDLHAFSSRKARINVHFLYR</sequence>
<feature type="coiled-coil region" evidence="1">
    <location>
        <begin position="95"/>
        <end position="136"/>
    </location>
</feature>
<protein>
    <submittedName>
        <fullName evidence="3">Uncharacterized protein</fullName>
    </submittedName>
</protein>
<comment type="caution">
    <text evidence="3">The sequence shown here is derived from an EMBL/GenBank/DDBJ whole genome shotgun (WGS) entry which is preliminary data.</text>
</comment>
<name>A0A8S3UV65_MYTED</name>